<dbReference type="GO" id="GO:0016740">
    <property type="term" value="F:transferase activity"/>
    <property type="evidence" value="ECO:0007669"/>
    <property type="project" value="UniProtKB-KW"/>
</dbReference>
<dbReference type="InterPro" id="IPR045038">
    <property type="entry name" value="AIG2-like"/>
</dbReference>
<dbReference type="PANTHER" id="PTHR31544:SF4">
    <property type="entry name" value="GAMMA-GLUTAMYLCYCLOTRANSFERASE-RELATED"/>
    <property type="match status" value="1"/>
</dbReference>
<dbReference type="Pfam" id="PF06094">
    <property type="entry name" value="GGACT"/>
    <property type="match status" value="1"/>
</dbReference>
<protein>
    <recommendedName>
        <fullName evidence="3">Putative gamma-glutamylcyclotransferase</fullName>
    </recommendedName>
</protein>
<comment type="similarity">
    <text evidence="1">Belongs to the gamma-glutamylcyclotransferase family.</text>
</comment>
<dbReference type="EMBL" id="KV460215">
    <property type="protein sequence ID" value="OBT98871.1"/>
    <property type="molecule type" value="Genomic_DNA"/>
</dbReference>
<evidence type="ECO:0000313" key="6">
    <source>
        <dbReference type="Proteomes" id="UP000091956"/>
    </source>
</evidence>
<dbReference type="Gene3D" id="3.10.490.10">
    <property type="entry name" value="Gamma-glutamyl cyclotransferase-like"/>
    <property type="match status" value="1"/>
</dbReference>
<dbReference type="OrthoDB" id="3262926at2759"/>
<dbReference type="GeneID" id="28836682"/>
<feature type="domain" description="Gamma-glutamylcyclotransferase AIG2-like" evidence="4">
    <location>
        <begin position="196"/>
        <end position="292"/>
    </location>
</feature>
<gene>
    <name evidence="5" type="ORF">VE01_03296</name>
</gene>
<reference evidence="5 6" key="1">
    <citation type="submission" date="2016-03" db="EMBL/GenBank/DDBJ databases">
        <title>Comparative genomics of Pseudogymnoascus destructans, the fungus causing white-nose syndrome of bats.</title>
        <authorList>
            <person name="Palmer J.M."/>
            <person name="Drees K.P."/>
            <person name="Foster J.T."/>
            <person name="Lindner D.L."/>
        </authorList>
    </citation>
    <scope>NUCLEOTIDE SEQUENCE [LARGE SCALE GENOMIC DNA]</scope>
    <source>
        <strain evidence="5 6">UAMH 10579</strain>
    </source>
</reference>
<dbReference type="InterPro" id="IPR036568">
    <property type="entry name" value="GGCT-like_sf"/>
</dbReference>
<dbReference type="PANTHER" id="PTHR31544">
    <property type="entry name" value="AIG2-LIKE PROTEIN D"/>
    <property type="match status" value="1"/>
</dbReference>
<dbReference type="SUPFAM" id="SSF110857">
    <property type="entry name" value="Gamma-glutamyl cyclotransferase-like"/>
    <property type="match status" value="1"/>
</dbReference>
<dbReference type="CDD" id="cd06661">
    <property type="entry name" value="GGCT_like"/>
    <property type="match status" value="1"/>
</dbReference>
<evidence type="ECO:0000256" key="2">
    <source>
        <dbReference type="ARBA" id="ARBA00022679"/>
    </source>
</evidence>
<dbReference type="AlphaFoldDB" id="A0A1B8GSR8"/>
<name>A0A1B8GSR8_9PEZI</name>
<sequence>MDLFDELENLAVAAVYEEPDDDDDIPHTNKGTIKMWQDRFGYTYEEAAAVIGITQNATKPSTLTQQATLSPAQARAVYLLRLNGPISTPQRIQIAANLETIPESHHGSSVDVDAVFCKVDGRTKIAIESWLSNRNGPLFRPLFIPVKIAYKELSSHSLYPTLGKDTTLPQFRPQDSHLLSAPHSFGRTQNQFPVWYFFYGTLDSVPKLCSLISFSGDDIPILYDASVMGGRMETWGNGKYKALVNGSERSCVKGSAYQVMSEEHEDALRKYETDAYEVVRCLIKIDGTAVPGCTFRFIGETD</sequence>
<organism evidence="5 6">
    <name type="scientific">Pseudogymnoascus verrucosus</name>
    <dbReference type="NCBI Taxonomy" id="342668"/>
    <lineage>
        <taxon>Eukaryota</taxon>
        <taxon>Fungi</taxon>
        <taxon>Dikarya</taxon>
        <taxon>Ascomycota</taxon>
        <taxon>Pezizomycotina</taxon>
        <taxon>Leotiomycetes</taxon>
        <taxon>Thelebolales</taxon>
        <taxon>Thelebolaceae</taxon>
        <taxon>Pseudogymnoascus</taxon>
    </lineage>
</organism>
<accession>A0A1B8GSR8</accession>
<dbReference type="InterPro" id="IPR013024">
    <property type="entry name" value="GGCT-like"/>
</dbReference>
<dbReference type="RefSeq" id="XP_018132604.1">
    <property type="nucleotide sequence ID" value="XM_018272792.1"/>
</dbReference>
<evidence type="ECO:0000259" key="4">
    <source>
        <dbReference type="Pfam" id="PF06094"/>
    </source>
</evidence>
<keyword evidence="2" id="KW-0808">Transferase</keyword>
<evidence type="ECO:0000256" key="3">
    <source>
        <dbReference type="ARBA" id="ARBA00030602"/>
    </source>
</evidence>
<reference evidence="6" key="2">
    <citation type="journal article" date="2018" name="Nat. Commun.">
        <title>Extreme sensitivity to ultraviolet light in the fungal pathogen causing white-nose syndrome of bats.</title>
        <authorList>
            <person name="Palmer J.M."/>
            <person name="Drees K.P."/>
            <person name="Foster J.T."/>
            <person name="Lindner D.L."/>
        </authorList>
    </citation>
    <scope>NUCLEOTIDE SEQUENCE [LARGE SCALE GENOMIC DNA]</scope>
    <source>
        <strain evidence="6">UAMH 10579</strain>
    </source>
</reference>
<evidence type="ECO:0000313" key="5">
    <source>
        <dbReference type="EMBL" id="OBT98871.1"/>
    </source>
</evidence>
<evidence type="ECO:0000256" key="1">
    <source>
        <dbReference type="ARBA" id="ARBA00008861"/>
    </source>
</evidence>
<dbReference type="InterPro" id="IPR009288">
    <property type="entry name" value="AIG2-like_dom"/>
</dbReference>
<keyword evidence="6" id="KW-1185">Reference proteome</keyword>
<dbReference type="Proteomes" id="UP000091956">
    <property type="component" value="Unassembled WGS sequence"/>
</dbReference>
<proteinExistence type="inferred from homology"/>